<dbReference type="PANTHER" id="PTHR36509">
    <property type="entry name" value="BLL3101 PROTEIN"/>
    <property type="match status" value="1"/>
</dbReference>
<feature type="domain" description="DUF1214" evidence="1">
    <location>
        <begin position="75"/>
        <end position="178"/>
    </location>
</feature>
<dbReference type="Proteomes" id="UP000266385">
    <property type="component" value="Unassembled WGS sequence"/>
</dbReference>
<dbReference type="InterPro" id="IPR010621">
    <property type="entry name" value="DUF1214"/>
</dbReference>
<dbReference type="AlphaFoldDB" id="A0A399RI07"/>
<dbReference type="Gene3D" id="2.60.120.600">
    <property type="entry name" value="Domain of unknown function DUF1214, C-terminal domain"/>
    <property type="match status" value="1"/>
</dbReference>
<accession>A0A399RI07</accession>
<gene>
    <name evidence="2" type="ORF">D1223_05695</name>
</gene>
<dbReference type="RefSeq" id="WP_119375462.1">
    <property type="nucleotide sequence ID" value="NZ_QWFX01000006.1"/>
</dbReference>
<evidence type="ECO:0000313" key="3">
    <source>
        <dbReference type="Proteomes" id="UP000266385"/>
    </source>
</evidence>
<reference evidence="2 3" key="1">
    <citation type="submission" date="2018-08" db="EMBL/GenBank/DDBJ databases">
        <title>Henriciella mobilis sp. nov., isolated from seawater.</title>
        <authorList>
            <person name="Cheng H."/>
            <person name="Wu Y.-H."/>
            <person name="Xu X.-W."/>
            <person name="Guo L.-L."/>
        </authorList>
    </citation>
    <scope>NUCLEOTIDE SEQUENCE [LARGE SCALE GENOMIC DNA]</scope>
    <source>
        <strain evidence="2 3">JN25</strain>
    </source>
</reference>
<evidence type="ECO:0000259" key="1">
    <source>
        <dbReference type="Pfam" id="PF06742"/>
    </source>
</evidence>
<name>A0A399RI07_9PROT</name>
<dbReference type="SUPFAM" id="SSF160935">
    <property type="entry name" value="VPA0735-like"/>
    <property type="match status" value="1"/>
</dbReference>
<dbReference type="PANTHER" id="PTHR36509:SF2">
    <property type="entry name" value="BLL3101 PROTEIN"/>
    <property type="match status" value="1"/>
</dbReference>
<protein>
    <submittedName>
        <fullName evidence="2">DUF1214 domain-containing protein</fullName>
    </submittedName>
</protein>
<dbReference type="Pfam" id="PF06742">
    <property type="entry name" value="DUF1214"/>
    <property type="match status" value="1"/>
</dbReference>
<organism evidence="2 3">
    <name type="scientific">Henriciella mobilis</name>
    <dbReference type="NCBI Taxonomy" id="2305467"/>
    <lineage>
        <taxon>Bacteria</taxon>
        <taxon>Pseudomonadati</taxon>
        <taxon>Pseudomonadota</taxon>
        <taxon>Alphaproteobacteria</taxon>
        <taxon>Hyphomonadales</taxon>
        <taxon>Hyphomonadaceae</taxon>
        <taxon>Henriciella</taxon>
    </lineage>
</organism>
<dbReference type="InterPro" id="IPR037049">
    <property type="entry name" value="DUF1214_C_sf"/>
</dbReference>
<comment type="caution">
    <text evidence="2">The sequence shown here is derived from an EMBL/GenBank/DDBJ whole genome shotgun (WGS) entry which is preliminary data.</text>
</comment>
<dbReference type="PIRSF" id="PIRSF009471">
    <property type="entry name" value="UCP009471"/>
    <property type="match status" value="1"/>
</dbReference>
<evidence type="ECO:0000313" key="2">
    <source>
        <dbReference type="EMBL" id="RIJ30143.1"/>
    </source>
</evidence>
<proteinExistence type="predicted"/>
<dbReference type="InterPro" id="IPR012038">
    <property type="entry name" value="UCP009471"/>
</dbReference>
<keyword evidence="3" id="KW-1185">Reference proteome</keyword>
<sequence>MRFVLPLLLAAILGLAAGVGSAFWMGGLLPFGPRLGDGIDIEDWRSDWSIGSEAADPYVRARIARHGLLALRKEEAVYFTRSVDEKGRALKENCAYRVSGGSFPAEWWSITLYDADSRLPMNEDGALSFDASDAEALGMAEDWTFMIGADQGGMEPRQWVSSKAAGTFDLTLRLYLPSEALLASPETALTPPSIEQIACERKG</sequence>
<dbReference type="OrthoDB" id="9777345at2"/>
<dbReference type="EMBL" id="QWFX01000006">
    <property type="protein sequence ID" value="RIJ30143.1"/>
    <property type="molecule type" value="Genomic_DNA"/>
</dbReference>